<keyword evidence="3" id="KW-0697">Rotamase</keyword>
<feature type="compositionally biased region" description="Polar residues" evidence="4">
    <location>
        <begin position="186"/>
        <end position="200"/>
    </location>
</feature>
<reference evidence="5" key="2">
    <citation type="journal article" date="2019" name="IMA Fungus">
        <title>Genome sequencing and comparison of five Tilletia species to identify candidate genes for the detection of regulated species infecting wheat.</title>
        <authorList>
            <person name="Nguyen H.D.T."/>
            <person name="Sultana T."/>
            <person name="Kesanakurti P."/>
            <person name="Hambleton S."/>
        </authorList>
    </citation>
    <scope>NUCLEOTIDE SEQUENCE</scope>
    <source>
        <strain evidence="5">DAOMC 236416</strain>
    </source>
</reference>
<sequence>MATATTAQGQQQDTQKMTSDAQRDALAALLRRPSKNSGSSSSSQRGPPQPPAPAEKVEEEDTAPPTQAPVGTPRPMPFDPSIPPPSIDPFAFPSAQDLPPAPRKRILTPTHLAHFLTSQTHTDLLSFLRQGAASIVGVQVPADVHTPEPSPAPAADESDGKRTGIQSALALLNTVASILASHPPHAQNQGGTLGSGSASAQGRFGNPTFRNFHAEISARSDELHSQFFHQLRDGEGDDEEEKRWKKVARAELKAYFDEAWGNARRIDYGSGMELNF</sequence>
<reference evidence="5" key="1">
    <citation type="submission" date="2016-04" db="EMBL/GenBank/DDBJ databases">
        <authorList>
            <person name="Nguyen H.D."/>
            <person name="Samba Siva P."/>
            <person name="Cullis J."/>
            <person name="Levesque C.A."/>
            <person name="Hambleton S."/>
        </authorList>
    </citation>
    <scope>NUCLEOTIDE SEQUENCE</scope>
    <source>
        <strain evidence="5">DAOMC 236416</strain>
    </source>
</reference>
<protein>
    <recommendedName>
        <fullName evidence="3">Serine/threonine-protein phosphatase 2A activator</fullName>
        <ecNumber evidence="3">5.2.1.8</ecNumber>
    </recommendedName>
    <alternativeName>
        <fullName evidence="3">Phosphotyrosyl phosphatase activator</fullName>
    </alternativeName>
</protein>
<feature type="compositionally biased region" description="Pro residues" evidence="4">
    <location>
        <begin position="72"/>
        <end position="87"/>
    </location>
</feature>
<dbReference type="InterPro" id="IPR004327">
    <property type="entry name" value="Phstyr_phstse_ac"/>
</dbReference>
<organism evidence="5 6">
    <name type="scientific">Tilletia indica</name>
    <dbReference type="NCBI Taxonomy" id="43049"/>
    <lineage>
        <taxon>Eukaryota</taxon>
        <taxon>Fungi</taxon>
        <taxon>Dikarya</taxon>
        <taxon>Basidiomycota</taxon>
        <taxon>Ustilaginomycotina</taxon>
        <taxon>Exobasidiomycetes</taxon>
        <taxon>Tilletiales</taxon>
        <taxon>Tilletiaceae</taxon>
        <taxon>Tilletia</taxon>
    </lineage>
</organism>
<evidence type="ECO:0000256" key="3">
    <source>
        <dbReference type="RuleBase" id="RU361210"/>
    </source>
</evidence>
<dbReference type="GO" id="GO:0008160">
    <property type="term" value="F:protein tyrosine phosphatase activator activity"/>
    <property type="evidence" value="ECO:0007669"/>
    <property type="project" value="TreeGrafter"/>
</dbReference>
<feature type="region of interest" description="Disordered" evidence="4">
    <location>
        <begin position="142"/>
        <end position="162"/>
    </location>
</feature>
<dbReference type="GO" id="GO:0007052">
    <property type="term" value="P:mitotic spindle organization"/>
    <property type="evidence" value="ECO:0007669"/>
    <property type="project" value="TreeGrafter"/>
</dbReference>
<dbReference type="InterPro" id="IPR037218">
    <property type="entry name" value="PTPA_sf"/>
</dbReference>
<feature type="region of interest" description="Disordered" evidence="4">
    <location>
        <begin position="182"/>
        <end position="206"/>
    </location>
</feature>
<comment type="caution">
    <text evidence="5">The sequence shown here is derived from an EMBL/GenBank/DDBJ whole genome shotgun (WGS) entry which is preliminary data.</text>
</comment>
<dbReference type="GO" id="GO:0005737">
    <property type="term" value="C:cytoplasm"/>
    <property type="evidence" value="ECO:0007669"/>
    <property type="project" value="UniProtKB-SubCell"/>
</dbReference>
<evidence type="ECO:0000313" key="5">
    <source>
        <dbReference type="EMBL" id="KAE8238477.1"/>
    </source>
</evidence>
<comment type="similarity">
    <text evidence="1 3">Belongs to the PTPA-type PPIase family.</text>
</comment>
<dbReference type="GO" id="GO:0005634">
    <property type="term" value="C:nucleus"/>
    <property type="evidence" value="ECO:0007669"/>
    <property type="project" value="TreeGrafter"/>
</dbReference>
<dbReference type="AlphaFoldDB" id="A0A8T8SEH2"/>
<keyword evidence="3" id="KW-0413">Isomerase</keyword>
<dbReference type="GO" id="GO:0000159">
    <property type="term" value="C:protein phosphatase type 2A complex"/>
    <property type="evidence" value="ECO:0007669"/>
    <property type="project" value="TreeGrafter"/>
</dbReference>
<evidence type="ECO:0000313" key="6">
    <source>
        <dbReference type="Proteomes" id="UP000077521"/>
    </source>
</evidence>
<comment type="subcellular location">
    <subcellularLocation>
        <location evidence="3">Cytoplasm</location>
    </subcellularLocation>
</comment>
<proteinExistence type="inferred from homology"/>
<accession>A0A8T8SEH2</accession>
<feature type="region of interest" description="Disordered" evidence="4">
    <location>
        <begin position="1"/>
        <end position="103"/>
    </location>
</feature>
<evidence type="ECO:0000256" key="2">
    <source>
        <dbReference type="ARBA" id="ARBA00025287"/>
    </source>
</evidence>
<feature type="non-terminal residue" evidence="5">
    <location>
        <position position="276"/>
    </location>
</feature>
<dbReference type="EC" id="5.2.1.8" evidence="3"/>
<dbReference type="PANTHER" id="PTHR10012">
    <property type="entry name" value="SERINE/THREONINE-PROTEIN PHOSPHATASE 2A REGULATORY SUBUNIT B"/>
    <property type="match status" value="1"/>
</dbReference>
<evidence type="ECO:0000256" key="1">
    <source>
        <dbReference type="ARBA" id="ARBA00011019"/>
    </source>
</evidence>
<dbReference type="GO" id="GO:0003755">
    <property type="term" value="F:peptidyl-prolyl cis-trans isomerase activity"/>
    <property type="evidence" value="ECO:0007669"/>
    <property type="project" value="UniProtKB-KW"/>
</dbReference>
<feature type="compositionally biased region" description="Low complexity" evidence="4">
    <location>
        <begin position="1"/>
        <end position="46"/>
    </location>
</feature>
<keyword evidence="3" id="KW-0963">Cytoplasm</keyword>
<dbReference type="Proteomes" id="UP000077521">
    <property type="component" value="Unassembled WGS sequence"/>
</dbReference>
<dbReference type="PANTHER" id="PTHR10012:SF5">
    <property type="entry name" value="SERINE_THREONINE-PROTEIN PHOSPHATASE 2A ACTIVATOR 2"/>
    <property type="match status" value="1"/>
</dbReference>
<dbReference type="SUPFAM" id="SSF140984">
    <property type="entry name" value="PTPA-like"/>
    <property type="match status" value="1"/>
</dbReference>
<comment type="function">
    <text evidence="2">PPIases accelerate the folding of proteins. It catalyzes the cis-trans isomerization of proline imidic peptide bonds in oligopeptides. Acts as a regulatory subunit for PP2A-like phosphatases modulating their activity or substrate specificity, probably by inducing a conformational change in the catalytic subunit, a direct target of the PPIase. Can reactivate inactive phosphatase PP2A-phosphatase methylesterase complexes (PP2Ai) in presence of ATP and Mg(2+) by dissociating the inactive form from the complex.</text>
</comment>
<keyword evidence="6" id="KW-1185">Reference proteome</keyword>
<dbReference type="EMBL" id="LWDF02001514">
    <property type="protein sequence ID" value="KAE8238477.1"/>
    <property type="molecule type" value="Genomic_DNA"/>
</dbReference>
<dbReference type="Pfam" id="PF03095">
    <property type="entry name" value="PTPA"/>
    <property type="match status" value="1"/>
</dbReference>
<evidence type="ECO:0000256" key="4">
    <source>
        <dbReference type="SAM" id="MobiDB-lite"/>
    </source>
</evidence>
<name>A0A8T8SEH2_9BASI</name>
<gene>
    <name evidence="5" type="ORF">A4X13_0g8494</name>
</gene>
<comment type="catalytic activity">
    <reaction evidence="3">
        <text>[protein]-peptidylproline (omega=180) = [protein]-peptidylproline (omega=0)</text>
        <dbReference type="Rhea" id="RHEA:16237"/>
        <dbReference type="Rhea" id="RHEA-COMP:10747"/>
        <dbReference type="Rhea" id="RHEA-COMP:10748"/>
        <dbReference type="ChEBI" id="CHEBI:83833"/>
        <dbReference type="ChEBI" id="CHEBI:83834"/>
        <dbReference type="EC" id="5.2.1.8"/>
    </reaction>
</comment>